<dbReference type="EMBL" id="CP034348">
    <property type="protein sequence ID" value="QGX99014.1"/>
    <property type="molecule type" value="Genomic_DNA"/>
</dbReference>
<dbReference type="AlphaFoldDB" id="A0A6I6ISA6"/>
<proteinExistence type="predicted"/>
<evidence type="ECO:0000313" key="2">
    <source>
        <dbReference type="EMBL" id="QGX99014.1"/>
    </source>
</evidence>
<accession>A0A6I6ISA6</accession>
<dbReference type="PROSITE" id="PS00330">
    <property type="entry name" value="HEMOLYSIN_CALCIUM"/>
    <property type="match status" value="2"/>
</dbReference>
<protein>
    <submittedName>
        <fullName evidence="2">Type I secretion protein</fullName>
    </submittedName>
</protein>
<dbReference type="Pfam" id="PF00353">
    <property type="entry name" value="HemolysinCabind"/>
    <property type="match status" value="2"/>
</dbReference>
<keyword evidence="3" id="KW-1185">Reference proteome</keyword>
<dbReference type="Gene3D" id="2.170.16.10">
    <property type="entry name" value="Hedgehog/Intein (Hint) domain"/>
    <property type="match status" value="1"/>
</dbReference>
<organism evidence="2 3">
    <name type="scientific">Roseovarius faecimaris</name>
    <dbReference type="NCBI Taxonomy" id="2494550"/>
    <lineage>
        <taxon>Bacteria</taxon>
        <taxon>Pseudomonadati</taxon>
        <taxon>Pseudomonadota</taxon>
        <taxon>Alphaproteobacteria</taxon>
        <taxon>Rhodobacterales</taxon>
        <taxon>Roseobacteraceae</taxon>
        <taxon>Roseovarius</taxon>
    </lineage>
</organism>
<dbReference type="GO" id="GO:0016539">
    <property type="term" value="P:intein-mediated protein splicing"/>
    <property type="evidence" value="ECO:0007669"/>
    <property type="project" value="InterPro"/>
</dbReference>
<dbReference type="InterPro" id="IPR036844">
    <property type="entry name" value="Hint_dom_sf"/>
</dbReference>
<dbReference type="OrthoDB" id="6305173at2"/>
<evidence type="ECO:0000259" key="1">
    <source>
        <dbReference type="Pfam" id="PF13403"/>
    </source>
</evidence>
<feature type="domain" description="Hedgehog/Intein (Hint)" evidence="1">
    <location>
        <begin position="529"/>
        <end position="666"/>
    </location>
</feature>
<dbReference type="Gene3D" id="2.150.10.10">
    <property type="entry name" value="Serralysin-like metalloprotease, C-terminal"/>
    <property type="match status" value="2"/>
</dbReference>
<sequence>MPTYTVGIYDVDPVNVLSTTIGGTAIWTGANTPSGTATITDNEPGIEGFTIDSRNAGGETATATVTVGGSTSTGRRVYAEESWTLLDTVTGQTFEVITLRVVGGGAGGYYTLSEIPLVPGRSYETLDYNTDPDVNAGDPVFNINDYVEPGDEVDGTAASETIDATYVDADGDSVGGGDDTVYAGAGNDIVSSGDGNDTVYGDLGSDTLIGGAGNDVLFGGEQNTSSTGIGGTNTVGTSFTVINLGNFADIDPDELNGISENAADLLGVYGGIGSELYNNFESATVFDTNADTTLEDNDTGTTPENIVINGVTTQIDSTQVYNATVTFTDGSTGTFTAVVVQTVDGDVYLMPEFTNNADNLLLTSAPIQSITLLSVDTDDSGLVAERIDANYQVPLTGTDTSGDSLDGGAGDDTLIGNLGNDTLIGGIGADLLQGGADDDTFFVAQGDVAEGGDGDDYFFLTDLGEAGSGTITIDGGNGGAGDNDTLQLTSDVSFADITLTPSSDPGALSGSFTMADGTVVNFSDIENIICFTPGTMILTETGERPIESLRIGDRVITRDHGAQPLRWVGTSTVPGRGTFAPVRVGREVIGARRDLLVSPQHRLLFEGYDCELLFGTDEVLAAAAHLEDGLSVMRSPRPLVTYIHLMFDRHEVIYAEGAPTESFFAGEVGLAAISGHAREELFTAFPALRSDPASYGATARTCLKAHEARLLMPEHSALPLAA</sequence>
<dbReference type="RefSeq" id="WP_157707695.1">
    <property type="nucleotide sequence ID" value="NZ_CP034348.1"/>
</dbReference>
<name>A0A6I6ISA6_9RHOB</name>
<dbReference type="Pfam" id="PF13403">
    <property type="entry name" value="Hint_2"/>
    <property type="match status" value="1"/>
</dbReference>
<dbReference type="InterPro" id="IPR001343">
    <property type="entry name" value="Hemolysn_Ca-bd"/>
</dbReference>
<dbReference type="GO" id="GO:0005509">
    <property type="term" value="F:calcium ion binding"/>
    <property type="evidence" value="ECO:0007669"/>
    <property type="project" value="InterPro"/>
</dbReference>
<dbReference type="PRINTS" id="PR00313">
    <property type="entry name" value="CABNDNGRPT"/>
</dbReference>
<dbReference type="KEGG" id="rom:EI983_12340"/>
<dbReference type="PROSITE" id="PS50817">
    <property type="entry name" value="INTEIN_N_TER"/>
    <property type="match status" value="1"/>
</dbReference>
<dbReference type="SUPFAM" id="SSF51120">
    <property type="entry name" value="beta-Roll"/>
    <property type="match status" value="2"/>
</dbReference>
<dbReference type="Proteomes" id="UP000428330">
    <property type="component" value="Chromosome"/>
</dbReference>
<dbReference type="InterPro" id="IPR006141">
    <property type="entry name" value="Intein_N"/>
</dbReference>
<dbReference type="InterPro" id="IPR011049">
    <property type="entry name" value="Serralysin-like_metalloprot_C"/>
</dbReference>
<gene>
    <name evidence="2" type="ORF">EI983_12340</name>
</gene>
<evidence type="ECO:0000313" key="3">
    <source>
        <dbReference type="Proteomes" id="UP000428330"/>
    </source>
</evidence>
<dbReference type="SUPFAM" id="SSF51294">
    <property type="entry name" value="Hedgehog/intein (Hint) domain"/>
    <property type="match status" value="1"/>
</dbReference>
<dbReference type="InterPro" id="IPR028992">
    <property type="entry name" value="Hedgehog/Intein_dom"/>
</dbReference>
<dbReference type="InterPro" id="IPR018511">
    <property type="entry name" value="Hemolysin-typ_Ca-bd_CS"/>
</dbReference>
<reference evidence="3" key="1">
    <citation type="submission" date="2018-12" db="EMBL/GenBank/DDBJ databases">
        <title>Complete genome sequence of Roseovarius sp. MME-070.</title>
        <authorList>
            <person name="Nam Y.-D."/>
            <person name="Kang J."/>
            <person name="Chung W.-H."/>
            <person name="Park Y.S."/>
        </authorList>
    </citation>
    <scope>NUCLEOTIDE SEQUENCE [LARGE SCALE GENOMIC DNA]</scope>
    <source>
        <strain evidence="3">MME-070</strain>
    </source>
</reference>